<feature type="transmembrane region" description="Helical" evidence="5">
    <location>
        <begin position="261"/>
        <end position="279"/>
    </location>
</feature>
<dbReference type="FunFam" id="1.20.1250.20:FF:000023">
    <property type="entry name" value="Solute carrier family 22 member 6"/>
    <property type="match status" value="1"/>
</dbReference>
<dbReference type="InterPro" id="IPR005828">
    <property type="entry name" value="MFS_sugar_transport-like"/>
</dbReference>
<dbReference type="PANTHER" id="PTHR24064">
    <property type="entry name" value="SOLUTE CARRIER FAMILY 22 MEMBER"/>
    <property type="match status" value="1"/>
</dbReference>
<evidence type="ECO:0000256" key="4">
    <source>
        <dbReference type="ARBA" id="ARBA00023136"/>
    </source>
</evidence>
<keyword evidence="8" id="KW-1185">Reference proteome</keyword>
<dbReference type="InterPro" id="IPR020846">
    <property type="entry name" value="MFS_dom"/>
</dbReference>
<feature type="domain" description="Major facilitator superfamily (MFS) profile" evidence="6">
    <location>
        <begin position="89"/>
        <end position="514"/>
    </location>
</feature>
<dbReference type="OMA" id="PEPCQRF"/>
<evidence type="ECO:0000313" key="8">
    <source>
        <dbReference type="Proteomes" id="UP000694392"/>
    </source>
</evidence>
<dbReference type="SUPFAM" id="SSF103473">
    <property type="entry name" value="MFS general substrate transporter"/>
    <property type="match status" value="1"/>
</dbReference>
<evidence type="ECO:0000256" key="3">
    <source>
        <dbReference type="ARBA" id="ARBA00022989"/>
    </source>
</evidence>
<dbReference type="Gene3D" id="1.20.1250.20">
    <property type="entry name" value="MFS general substrate transporter like domains"/>
    <property type="match status" value="1"/>
</dbReference>
<comment type="subcellular location">
    <subcellularLocation>
        <location evidence="1">Membrane</location>
        <topology evidence="1">Multi-pass membrane protein</topology>
    </subcellularLocation>
</comment>
<protein>
    <recommendedName>
        <fullName evidence="6">Major facilitator superfamily (MFS) profile domain-containing protein</fullName>
    </recommendedName>
</protein>
<dbReference type="Proteomes" id="UP000694392">
    <property type="component" value="Unplaced"/>
</dbReference>
<feature type="transmembrane region" description="Helical" evidence="5">
    <location>
        <begin position="462"/>
        <end position="483"/>
    </location>
</feature>
<accession>A0A8D0L1H7</accession>
<evidence type="ECO:0000259" key="6">
    <source>
        <dbReference type="PROSITE" id="PS50850"/>
    </source>
</evidence>
<dbReference type="Pfam" id="PF00083">
    <property type="entry name" value="Sugar_tr"/>
    <property type="match status" value="1"/>
</dbReference>
<dbReference type="PROSITE" id="PS50850">
    <property type="entry name" value="MFS"/>
    <property type="match status" value="1"/>
</dbReference>
<dbReference type="AlphaFoldDB" id="A0A8D0L1H7"/>
<evidence type="ECO:0000256" key="2">
    <source>
        <dbReference type="ARBA" id="ARBA00022692"/>
    </source>
</evidence>
<evidence type="ECO:0000256" key="1">
    <source>
        <dbReference type="ARBA" id="ARBA00004141"/>
    </source>
</evidence>
<dbReference type="GeneTree" id="ENSGT00940000162438"/>
<feature type="transmembrane region" description="Helical" evidence="5">
    <location>
        <begin position="339"/>
        <end position="362"/>
    </location>
</feature>
<feature type="transmembrane region" description="Helical" evidence="5">
    <location>
        <begin position="234"/>
        <end position="255"/>
    </location>
</feature>
<name>A0A8D0L1H7_SPHPU</name>
<feature type="transmembrane region" description="Helical" evidence="5">
    <location>
        <begin position="202"/>
        <end position="222"/>
    </location>
</feature>
<dbReference type="GO" id="GO:0022857">
    <property type="term" value="F:transmembrane transporter activity"/>
    <property type="evidence" value="ECO:0007669"/>
    <property type="project" value="InterPro"/>
</dbReference>
<reference evidence="7" key="2">
    <citation type="submission" date="2025-09" db="UniProtKB">
        <authorList>
            <consortium name="Ensembl"/>
        </authorList>
    </citation>
    <scope>IDENTIFICATION</scope>
</reference>
<keyword evidence="2 5" id="KW-0812">Transmembrane</keyword>
<organism evidence="7 8">
    <name type="scientific">Sphenodon punctatus</name>
    <name type="common">Tuatara</name>
    <name type="synonym">Hatteria punctata</name>
    <dbReference type="NCBI Taxonomy" id="8508"/>
    <lineage>
        <taxon>Eukaryota</taxon>
        <taxon>Metazoa</taxon>
        <taxon>Chordata</taxon>
        <taxon>Craniata</taxon>
        <taxon>Vertebrata</taxon>
        <taxon>Euteleostomi</taxon>
        <taxon>Lepidosauria</taxon>
        <taxon>Sphenodontia</taxon>
        <taxon>Sphenodontidae</taxon>
        <taxon>Sphenodon</taxon>
    </lineage>
</organism>
<evidence type="ECO:0000256" key="5">
    <source>
        <dbReference type="SAM" id="Phobius"/>
    </source>
</evidence>
<reference evidence="7" key="1">
    <citation type="submission" date="2025-08" db="UniProtKB">
        <authorList>
            <consortium name="Ensembl"/>
        </authorList>
    </citation>
    <scope>IDENTIFICATION</scope>
</reference>
<evidence type="ECO:0000313" key="7">
    <source>
        <dbReference type="Ensembl" id="ENSSPUP00000000711.1"/>
    </source>
</evidence>
<sequence length="554" mass="61763">MGFSDLLESVGGVGYFQILQSALLLLPCCLIACHNFLQNFTAAIPDHHCQVQSHANQTSSSNRTWSLEPGSLLQALIPLDRHRNPEKCLQFSTPQWYLLHANDTAVNATGLDTEPCTDGWTYDRSVFATTIVTEWDLVCDAETLRDLAQSIYMVGVLVGAGVFGSLSYRFGRRLPLICSYLQIAIAGTCTAFAPNFSSYCAFRFLAGMTFSGIMLNSLSLILEWMPTKGRTVAGALLGYFFTFGQMVLVGVAYQIRHWRRLQLYISVPFFAVFLYSWWLPESARWLMLHHKPRAAIKNLKKVSAINGRKQEGERLTGEVSRTLAFKSTRTIFDLFRTPALRRITCCLMLVWFSSAFSYYGLAMDLQKFGLSIYLVQVIFGAIDIPTMMVSTAAMISVGRRLTTAAFLILAGLMVVANVFVPEEMQVLRTAQAALGKGCLASSFTGAYLYSGELYTTEIRQTGLGFVSMTARLGAMVAPFVYVVRNYFPVLPPIIFGAVPFMAGMAAFFLMETRNSSLPETIQELETRKTPFLEKGNYEEIVLQQMVTSPFRESL</sequence>
<proteinExistence type="predicted"/>
<feature type="transmembrane region" description="Helical" evidence="5">
    <location>
        <begin position="489"/>
        <end position="509"/>
    </location>
</feature>
<keyword evidence="4 5" id="KW-0472">Membrane</keyword>
<dbReference type="GO" id="GO:0016020">
    <property type="term" value="C:membrane"/>
    <property type="evidence" value="ECO:0007669"/>
    <property type="project" value="UniProtKB-SubCell"/>
</dbReference>
<feature type="transmembrane region" description="Helical" evidence="5">
    <location>
        <begin position="368"/>
        <end position="389"/>
    </location>
</feature>
<feature type="transmembrane region" description="Helical" evidence="5">
    <location>
        <begin position="401"/>
        <end position="420"/>
    </location>
</feature>
<dbReference type="InterPro" id="IPR036259">
    <property type="entry name" value="MFS_trans_sf"/>
</dbReference>
<dbReference type="Ensembl" id="ENSSPUT00000000752.1">
    <property type="protein sequence ID" value="ENSSPUP00000000711.1"/>
    <property type="gene ID" value="ENSSPUG00000000587.1"/>
</dbReference>
<keyword evidence="3 5" id="KW-1133">Transmembrane helix</keyword>